<dbReference type="PRINTS" id="PR00909">
    <property type="entry name" value="SPERMDNBNDNG"/>
</dbReference>
<evidence type="ECO:0000256" key="4">
    <source>
        <dbReference type="ARBA" id="ARBA00022764"/>
    </source>
</evidence>
<keyword evidence="3" id="KW-0732">Signal</keyword>
<dbReference type="PANTHER" id="PTHR30222:SF17">
    <property type="entry name" value="SPERMIDINE_PUTRESCINE-BINDING PERIPLASMIC PROTEIN"/>
    <property type="match status" value="1"/>
</dbReference>
<keyword evidence="2" id="KW-0813">Transport</keyword>
<gene>
    <name evidence="5" type="ORF">LCGC14_1949110</name>
</gene>
<comment type="subcellular location">
    <subcellularLocation>
        <location evidence="1">Periplasm</location>
    </subcellularLocation>
</comment>
<evidence type="ECO:0000313" key="5">
    <source>
        <dbReference type="EMBL" id="KKL86001.1"/>
    </source>
</evidence>
<name>A0A0F9G6B8_9ZZZZ</name>
<dbReference type="Pfam" id="PF13343">
    <property type="entry name" value="SBP_bac_6"/>
    <property type="match status" value="1"/>
</dbReference>
<sequence>MKKNFKNELKKPLTRRSFLKKSAAGAAVAFATASMGPFVRTSKAAKLELRWLGWEHYNVKKLTAKFEKENNCKVSAGFFDGNSEAYNKLRGGGVKDFDMVMADGFWPRLYAKQGLTQPVDYGKISNMQYVFPVFLPPNFMLLKEETGDNMIAAPNCWGGYGITINMDKVAEEDSDSIFLLYNPKYKGHLCVSSRFEENIALTGILVCHRMGTKDSARPDGKPFNPYVLYDNELEECKKLLIEQKKYLLTRWNDEATLERLLRAQAVWAAPEWSGVYRLIHFDYLDGKSKLRMKHLLHPKEGGLGWVDTWCLTSGIKDSETLELAHKWINYRLKPENMVVVAEEIGWAPTVDVRKMIPKRYVDTLFLNNTDAIKGLYQFDAPSSPEKWERIWSDVEAA</sequence>
<dbReference type="GO" id="GO:0042597">
    <property type="term" value="C:periplasmic space"/>
    <property type="evidence" value="ECO:0007669"/>
    <property type="project" value="UniProtKB-SubCell"/>
</dbReference>
<dbReference type="SUPFAM" id="SSF53850">
    <property type="entry name" value="Periplasmic binding protein-like II"/>
    <property type="match status" value="1"/>
</dbReference>
<evidence type="ECO:0000256" key="2">
    <source>
        <dbReference type="ARBA" id="ARBA00022448"/>
    </source>
</evidence>
<keyword evidence="4" id="KW-0574">Periplasm</keyword>
<dbReference type="AlphaFoldDB" id="A0A0F9G6B8"/>
<dbReference type="EMBL" id="LAZR01021243">
    <property type="protein sequence ID" value="KKL86001.1"/>
    <property type="molecule type" value="Genomic_DNA"/>
</dbReference>
<dbReference type="GO" id="GO:0015846">
    <property type="term" value="P:polyamine transport"/>
    <property type="evidence" value="ECO:0007669"/>
    <property type="project" value="InterPro"/>
</dbReference>
<dbReference type="Gene3D" id="3.40.190.10">
    <property type="entry name" value="Periplasmic binding protein-like II"/>
    <property type="match status" value="2"/>
</dbReference>
<dbReference type="InterPro" id="IPR006311">
    <property type="entry name" value="TAT_signal"/>
</dbReference>
<dbReference type="InterPro" id="IPR001188">
    <property type="entry name" value="Sperm_putr-bd"/>
</dbReference>
<protein>
    <recommendedName>
        <fullName evidence="6">Extracellular solute-binding protein</fullName>
    </recommendedName>
</protein>
<dbReference type="PROSITE" id="PS51318">
    <property type="entry name" value="TAT"/>
    <property type="match status" value="1"/>
</dbReference>
<evidence type="ECO:0008006" key="6">
    <source>
        <dbReference type="Google" id="ProtNLM"/>
    </source>
</evidence>
<reference evidence="5" key="1">
    <citation type="journal article" date="2015" name="Nature">
        <title>Complex archaea that bridge the gap between prokaryotes and eukaryotes.</title>
        <authorList>
            <person name="Spang A."/>
            <person name="Saw J.H."/>
            <person name="Jorgensen S.L."/>
            <person name="Zaremba-Niedzwiedzka K."/>
            <person name="Martijn J."/>
            <person name="Lind A.E."/>
            <person name="van Eijk R."/>
            <person name="Schleper C."/>
            <person name="Guy L."/>
            <person name="Ettema T.J."/>
        </authorList>
    </citation>
    <scope>NUCLEOTIDE SEQUENCE</scope>
</reference>
<accession>A0A0F9G6B8</accession>
<dbReference type="PANTHER" id="PTHR30222">
    <property type="entry name" value="SPERMIDINE/PUTRESCINE-BINDING PERIPLASMIC PROTEIN"/>
    <property type="match status" value="1"/>
</dbReference>
<dbReference type="GO" id="GO:0019808">
    <property type="term" value="F:polyamine binding"/>
    <property type="evidence" value="ECO:0007669"/>
    <property type="project" value="InterPro"/>
</dbReference>
<organism evidence="5">
    <name type="scientific">marine sediment metagenome</name>
    <dbReference type="NCBI Taxonomy" id="412755"/>
    <lineage>
        <taxon>unclassified sequences</taxon>
        <taxon>metagenomes</taxon>
        <taxon>ecological metagenomes</taxon>
    </lineage>
</organism>
<dbReference type="NCBIfam" id="TIGR01409">
    <property type="entry name" value="TAT_signal_seq"/>
    <property type="match status" value="1"/>
</dbReference>
<dbReference type="InterPro" id="IPR019546">
    <property type="entry name" value="TAT_signal_bac_arc"/>
</dbReference>
<comment type="caution">
    <text evidence="5">The sequence shown here is derived from an EMBL/GenBank/DDBJ whole genome shotgun (WGS) entry which is preliminary data.</text>
</comment>
<evidence type="ECO:0000256" key="3">
    <source>
        <dbReference type="ARBA" id="ARBA00022729"/>
    </source>
</evidence>
<proteinExistence type="predicted"/>
<evidence type="ECO:0000256" key="1">
    <source>
        <dbReference type="ARBA" id="ARBA00004418"/>
    </source>
</evidence>